<dbReference type="Proteomes" id="UP001278766">
    <property type="component" value="Unassembled WGS sequence"/>
</dbReference>
<evidence type="ECO:0000313" key="1">
    <source>
        <dbReference type="EMBL" id="KAK3293671.1"/>
    </source>
</evidence>
<dbReference type="EMBL" id="JAUEPN010000006">
    <property type="protein sequence ID" value="KAK3293671.1"/>
    <property type="molecule type" value="Genomic_DNA"/>
</dbReference>
<dbReference type="RefSeq" id="XP_062657185.1">
    <property type="nucleotide sequence ID" value="XM_062801835.1"/>
</dbReference>
<dbReference type="AlphaFoldDB" id="A0AAE0LQ33"/>
<proteinExistence type="predicted"/>
<dbReference type="PANTHER" id="PTHR42085:SF6">
    <property type="entry name" value="F-BOX DOMAIN-CONTAINING PROTEIN"/>
    <property type="match status" value="1"/>
</dbReference>
<organism evidence="1 2">
    <name type="scientific">Chaetomium fimeti</name>
    <dbReference type="NCBI Taxonomy" id="1854472"/>
    <lineage>
        <taxon>Eukaryota</taxon>
        <taxon>Fungi</taxon>
        <taxon>Dikarya</taxon>
        <taxon>Ascomycota</taxon>
        <taxon>Pezizomycotina</taxon>
        <taxon>Sordariomycetes</taxon>
        <taxon>Sordariomycetidae</taxon>
        <taxon>Sordariales</taxon>
        <taxon>Chaetomiaceae</taxon>
        <taxon>Chaetomium</taxon>
    </lineage>
</organism>
<accession>A0AAE0LQ33</accession>
<dbReference type="InterPro" id="IPR038883">
    <property type="entry name" value="AN11006-like"/>
</dbReference>
<gene>
    <name evidence="1" type="ORF">B0H64DRAFT_364449</name>
</gene>
<dbReference type="GeneID" id="87838783"/>
<reference evidence="1" key="1">
    <citation type="journal article" date="2023" name="Mol. Phylogenet. Evol.">
        <title>Genome-scale phylogeny and comparative genomics of the fungal order Sordariales.</title>
        <authorList>
            <person name="Hensen N."/>
            <person name="Bonometti L."/>
            <person name="Westerberg I."/>
            <person name="Brannstrom I.O."/>
            <person name="Guillou S."/>
            <person name="Cros-Aarteil S."/>
            <person name="Calhoun S."/>
            <person name="Haridas S."/>
            <person name="Kuo A."/>
            <person name="Mondo S."/>
            <person name="Pangilinan J."/>
            <person name="Riley R."/>
            <person name="LaButti K."/>
            <person name="Andreopoulos B."/>
            <person name="Lipzen A."/>
            <person name="Chen C."/>
            <person name="Yan M."/>
            <person name="Daum C."/>
            <person name="Ng V."/>
            <person name="Clum A."/>
            <person name="Steindorff A."/>
            <person name="Ohm R.A."/>
            <person name="Martin F."/>
            <person name="Silar P."/>
            <person name="Natvig D.O."/>
            <person name="Lalanne C."/>
            <person name="Gautier V."/>
            <person name="Ament-Velasquez S.L."/>
            <person name="Kruys A."/>
            <person name="Hutchinson M.I."/>
            <person name="Powell A.J."/>
            <person name="Barry K."/>
            <person name="Miller A.N."/>
            <person name="Grigoriev I.V."/>
            <person name="Debuchy R."/>
            <person name="Gladieux P."/>
            <person name="Hiltunen Thoren M."/>
            <person name="Johannesson H."/>
        </authorList>
    </citation>
    <scope>NUCLEOTIDE SEQUENCE</scope>
    <source>
        <strain evidence="1">CBS 168.71</strain>
    </source>
</reference>
<protein>
    <recommendedName>
        <fullName evidence="3">F-box domain-containing protein</fullName>
    </recommendedName>
</protein>
<evidence type="ECO:0008006" key="3">
    <source>
        <dbReference type="Google" id="ProtNLM"/>
    </source>
</evidence>
<name>A0AAE0LQ33_9PEZI</name>
<dbReference type="PANTHER" id="PTHR42085">
    <property type="entry name" value="F-BOX DOMAIN-CONTAINING PROTEIN"/>
    <property type="match status" value="1"/>
</dbReference>
<reference evidence="1" key="2">
    <citation type="submission" date="2023-06" db="EMBL/GenBank/DDBJ databases">
        <authorList>
            <consortium name="Lawrence Berkeley National Laboratory"/>
            <person name="Haridas S."/>
            <person name="Hensen N."/>
            <person name="Bonometti L."/>
            <person name="Westerberg I."/>
            <person name="Brannstrom I.O."/>
            <person name="Guillou S."/>
            <person name="Cros-Aarteil S."/>
            <person name="Calhoun S."/>
            <person name="Kuo A."/>
            <person name="Mondo S."/>
            <person name="Pangilinan J."/>
            <person name="Riley R."/>
            <person name="Labutti K."/>
            <person name="Andreopoulos B."/>
            <person name="Lipzen A."/>
            <person name="Chen C."/>
            <person name="Yanf M."/>
            <person name="Daum C."/>
            <person name="Ng V."/>
            <person name="Clum A."/>
            <person name="Steindorff A."/>
            <person name="Ohm R."/>
            <person name="Martin F."/>
            <person name="Silar P."/>
            <person name="Natvig D."/>
            <person name="Lalanne C."/>
            <person name="Gautier V."/>
            <person name="Ament-Velasquez S.L."/>
            <person name="Kruys A."/>
            <person name="Hutchinson M.I."/>
            <person name="Powell A.J."/>
            <person name="Barry K."/>
            <person name="Miller A.N."/>
            <person name="Grigoriev I.V."/>
            <person name="Debuchy R."/>
            <person name="Gladieux P."/>
            <person name="Thoren M.H."/>
            <person name="Johannesson H."/>
        </authorList>
    </citation>
    <scope>NUCLEOTIDE SEQUENCE</scope>
    <source>
        <strain evidence="1">CBS 168.71</strain>
    </source>
</reference>
<keyword evidence="2" id="KW-1185">Reference proteome</keyword>
<sequence length="647" mass="73120">MTDPRTPPPLPLLPSPPLLRLPPAIRRLIYHFVGLASWDPGDPYRFDLHGRPAGHHGWGETIEMSVFHGLLLSCRALHAEAAALVYSANWFVLHYSRADPDSLRPLRALTTPSILSLSNLKVVLNQASCHQPSTSFGSCCLEGYHYLDSYGMFHYPHWKHHCKRSHRGSIHQLPLLSPAASGSGEEQELATARTILRDWHAAAAHLSMTDPGRLTLSLVCDINPKHPQALQIAESAVAPIRLLPPSHLKRCDVRLAKRPDGRLQQIARDTVLHACGIPTPSLEPSKRVTLTTLPRELRIRILQYTDLVTPRREVTWSRQEPQYAVFCRRFDARRDGIPSDRNDTRFFACSLRAWLSNGPPMNGCFCRRRHAAFTLDCECWAPPRPLFLICRALYEDAQFVFFSSNRFVIHDYSACLPWQVPLLDDHSEGPVPTYPYYSPRLAASQFLRDVVPTHSLAHLRFLELVFPCYRPPTWPESQHPAMQDWRATVSWLRGKINPSALTMRLVVLDTLYGDPSTYRSTITADGGDATMKAYMDLLEPLVPLAKEDGLARFFATLAYPWEFTEESQARCARSEDSGKAWLSGEKAAIKQRAERFVMGARYESLYANGREEPKLGDWHKVYYRFDYDHDDDGNGDDGGASSPEAGP</sequence>
<comment type="caution">
    <text evidence="1">The sequence shown here is derived from an EMBL/GenBank/DDBJ whole genome shotgun (WGS) entry which is preliminary data.</text>
</comment>
<evidence type="ECO:0000313" key="2">
    <source>
        <dbReference type="Proteomes" id="UP001278766"/>
    </source>
</evidence>